<keyword evidence="5 6" id="KW-0472">Membrane</keyword>
<reference evidence="8 9" key="1">
    <citation type="submission" date="2023-03" db="EMBL/GenBank/DDBJ databases">
        <title>Bacillus Genome Sequencing.</title>
        <authorList>
            <person name="Dunlap C."/>
        </authorList>
    </citation>
    <scope>NUCLEOTIDE SEQUENCE [LARGE SCALE GENOMIC DNA]</scope>
    <source>
        <strain evidence="8 9">NRS-1351</strain>
    </source>
</reference>
<feature type="transmembrane region" description="Helical" evidence="6">
    <location>
        <begin position="242"/>
        <end position="259"/>
    </location>
</feature>
<dbReference type="EMBL" id="JAROBY010000106">
    <property type="protein sequence ID" value="MEB4799147.1"/>
    <property type="molecule type" value="Genomic_DNA"/>
</dbReference>
<gene>
    <name evidence="8" type="ORF">P5G65_35365</name>
</gene>
<keyword evidence="2" id="KW-1003">Cell membrane</keyword>
<dbReference type="Pfam" id="PF00482">
    <property type="entry name" value="T2SSF"/>
    <property type="match status" value="1"/>
</dbReference>
<name>A0ABU6DPB8_9BACL</name>
<evidence type="ECO:0000313" key="9">
    <source>
        <dbReference type="Proteomes" id="UP001355653"/>
    </source>
</evidence>
<sequence length="296" mass="33390">MKIILLIILTGTISWIILLFLERRRQSSRPAEKKSKTRDVHHPQRHSVLTLVDYNCYQLTPREKLSTFLMLALPAFVVGYIFYKSFVLAAAFSAVGLMFPRIRKQQLIQLRKNKLFVQFKQALSCLSSSMAVGKSIESAFQEALEDLKLLYPDPDCLIVVEFSVICRKVENGEPIEAALKHLADRSHLEDVISFTDVFLTCKRTGGNLVEVMKRTATVIGEKLEITQDINVMIAQKRFESRVLLFAPIVIVAVLAFSSPEYMQPLYSGSGILIMSASLLLLGGCYVLTQKIMNIKV</sequence>
<comment type="subcellular location">
    <subcellularLocation>
        <location evidence="1">Cell membrane</location>
        <topology evidence="1">Multi-pass membrane protein</topology>
    </subcellularLocation>
</comment>
<evidence type="ECO:0000256" key="2">
    <source>
        <dbReference type="ARBA" id="ARBA00022475"/>
    </source>
</evidence>
<comment type="caution">
    <text evidence="8">The sequence shown here is derived from an EMBL/GenBank/DDBJ whole genome shotgun (WGS) entry which is preliminary data.</text>
</comment>
<organism evidence="8 9">
    <name type="scientific">Paenibacillus chondroitinus</name>
    <dbReference type="NCBI Taxonomy" id="59842"/>
    <lineage>
        <taxon>Bacteria</taxon>
        <taxon>Bacillati</taxon>
        <taxon>Bacillota</taxon>
        <taxon>Bacilli</taxon>
        <taxon>Bacillales</taxon>
        <taxon>Paenibacillaceae</taxon>
        <taxon>Paenibacillus</taxon>
    </lineage>
</organism>
<keyword evidence="4 6" id="KW-1133">Transmembrane helix</keyword>
<feature type="transmembrane region" description="Helical" evidence="6">
    <location>
        <begin position="265"/>
        <end position="287"/>
    </location>
</feature>
<evidence type="ECO:0000313" key="8">
    <source>
        <dbReference type="EMBL" id="MEB4799147.1"/>
    </source>
</evidence>
<dbReference type="PANTHER" id="PTHR35007:SF1">
    <property type="entry name" value="PILUS ASSEMBLY PROTEIN"/>
    <property type="match status" value="1"/>
</dbReference>
<evidence type="ECO:0000256" key="4">
    <source>
        <dbReference type="ARBA" id="ARBA00022989"/>
    </source>
</evidence>
<dbReference type="RefSeq" id="WP_127451735.1">
    <property type="nucleotide sequence ID" value="NZ_JAROBY010000106.1"/>
</dbReference>
<keyword evidence="9" id="KW-1185">Reference proteome</keyword>
<keyword evidence="3 6" id="KW-0812">Transmembrane</keyword>
<dbReference type="Proteomes" id="UP001355653">
    <property type="component" value="Unassembled WGS sequence"/>
</dbReference>
<feature type="transmembrane region" description="Helical" evidence="6">
    <location>
        <begin position="68"/>
        <end position="99"/>
    </location>
</feature>
<dbReference type="PANTHER" id="PTHR35007">
    <property type="entry name" value="INTEGRAL MEMBRANE PROTEIN-RELATED"/>
    <property type="match status" value="1"/>
</dbReference>
<proteinExistence type="predicted"/>
<evidence type="ECO:0000256" key="1">
    <source>
        <dbReference type="ARBA" id="ARBA00004651"/>
    </source>
</evidence>
<protein>
    <submittedName>
        <fullName evidence="8">Type II secretion system F family protein</fullName>
    </submittedName>
</protein>
<evidence type="ECO:0000256" key="3">
    <source>
        <dbReference type="ARBA" id="ARBA00022692"/>
    </source>
</evidence>
<evidence type="ECO:0000256" key="5">
    <source>
        <dbReference type="ARBA" id="ARBA00023136"/>
    </source>
</evidence>
<accession>A0ABU6DPB8</accession>
<evidence type="ECO:0000256" key="6">
    <source>
        <dbReference type="SAM" id="Phobius"/>
    </source>
</evidence>
<evidence type="ECO:0000259" key="7">
    <source>
        <dbReference type="Pfam" id="PF00482"/>
    </source>
</evidence>
<feature type="domain" description="Type II secretion system protein GspF" evidence="7">
    <location>
        <begin position="135"/>
        <end position="254"/>
    </location>
</feature>
<dbReference type="InterPro" id="IPR018076">
    <property type="entry name" value="T2SS_GspF_dom"/>
</dbReference>